<name>A0A2S6IS50_9FLAO</name>
<organism evidence="1 2">
    <name type="scientific">Nonlabens xylanidelens</name>
    <dbReference type="NCBI Taxonomy" id="191564"/>
    <lineage>
        <taxon>Bacteria</taxon>
        <taxon>Pseudomonadati</taxon>
        <taxon>Bacteroidota</taxon>
        <taxon>Flavobacteriia</taxon>
        <taxon>Flavobacteriales</taxon>
        <taxon>Flavobacteriaceae</taxon>
        <taxon>Nonlabens</taxon>
    </lineage>
</organism>
<evidence type="ECO:0000313" key="2">
    <source>
        <dbReference type="Proteomes" id="UP000239002"/>
    </source>
</evidence>
<reference evidence="1 2" key="1">
    <citation type="submission" date="2018-02" db="EMBL/GenBank/DDBJ databases">
        <title>Genomic Encyclopedia of Archaeal and Bacterial Type Strains, Phase II (KMG-II): from individual species to whole genera.</title>
        <authorList>
            <person name="Goeker M."/>
        </authorList>
    </citation>
    <scope>NUCLEOTIDE SEQUENCE [LARGE SCALE GENOMIC DNA]</scope>
    <source>
        <strain evidence="1 2">DSM 16809</strain>
    </source>
</reference>
<comment type="caution">
    <text evidence="1">The sequence shown here is derived from an EMBL/GenBank/DDBJ whole genome shotgun (WGS) entry which is preliminary data.</text>
</comment>
<gene>
    <name evidence="1" type="ORF">LY01_00691</name>
</gene>
<proteinExistence type="predicted"/>
<dbReference type="EMBL" id="PTJE01000001">
    <property type="protein sequence ID" value="PPK96866.1"/>
    <property type="molecule type" value="Genomic_DNA"/>
</dbReference>
<sequence>MTTSKIWIIDDNPIDSYVIKTMLEVNDLANNIEVFSDNKEALKNLDQLNTTDSKESILVITENKTNAVNGWDLITDMSEKKKDLDIKFHMTSELYSNKDFKEFKATEPLLSINKKPLRLDDLKSIINE</sequence>
<dbReference type="Gene3D" id="3.40.50.2300">
    <property type="match status" value="1"/>
</dbReference>
<dbReference type="Proteomes" id="UP000239002">
    <property type="component" value="Unassembled WGS sequence"/>
</dbReference>
<protein>
    <submittedName>
        <fullName evidence="1">CheY-like chemotaxis protein</fullName>
    </submittedName>
</protein>
<dbReference type="SUPFAM" id="SSF52172">
    <property type="entry name" value="CheY-like"/>
    <property type="match status" value="1"/>
</dbReference>
<evidence type="ECO:0000313" key="1">
    <source>
        <dbReference type="EMBL" id="PPK96866.1"/>
    </source>
</evidence>
<accession>A0A2S6IS50</accession>
<dbReference type="RefSeq" id="WP_104514396.1">
    <property type="nucleotide sequence ID" value="NZ_MQVW01000027.1"/>
</dbReference>
<dbReference type="OrthoDB" id="1145021at2"/>
<dbReference type="InterPro" id="IPR011006">
    <property type="entry name" value="CheY-like_superfamily"/>
</dbReference>
<dbReference type="AlphaFoldDB" id="A0A2S6IS50"/>
<keyword evidence="2" id="KW-1185">Reference proteome</keyword>